<dbReference type="EMBL" id="BAUL01000002">
    <property type="protein sequence ID" value="GAD91663.1"/>
    <property type="molecule type" value="Genomic_DNA"/>
</dbReference>
<feature type="compositionally biased region" description="Low complexity" evidence="1">
    <location>
        <begin position="418"/>
        <end position="429"/>
    </location>
</feature>
<dbReference type="eggNOG" id="ENOG502SQKQ">
    <property type="taxonomic scope" value="Eukaryota"/>
</dbReference>
<feature type="compositionally biased region" description="Low complexity" evidence="1">
    <location>
        <begin position="488"/>
        <end position="499"/>
    </location>
</feature>
<feature type="compositionally biased region" description="Pro residues" evidence="1">
    <location>
        <begin position="445"/>
        <end position="454"/>
    </location>
</feature>
<keyword evidence="2" id="KW-0732">Signal</keyword>
<feature type="chain" id="PRO_5004733191" evidence="2">
    <location>
        <begin position="19"/>
        <end position="573"/>
    </location>
</feature>
<keyword evidence="4" id="KW-1185">Reference proteome</keyword>
<feature type="signal peptide" evidence="2">
    <location>
        <begin position="1"/>
        <end position="18"/>
    </location>
</feature>
<dbReference type="AlphaFoldDB" id="V5FIV2"/>
<comment type="caution">
    <text evidence="3">The sequence shown here is derived from an EMBL/GenBank/DDBJ whole genome shotgun (WGS) entry which is preliminary data.</text>
</comment>
<dbReference type="Proteomes" id="UP000018001">
    <property type="component" value="Unassembled WGS sequence"/>
</dbReference>
<dbReference type="InParanoid" id="V5FIV2"/>
<dbReference type="HOGENOM" id="CLU_475641_0_0_1"/>
<feature type="region of interest" description="Disordered" evidence="1">
    <location>
        <begin position="49"/>
        <end position="68"/>
    </location>
</feature>
<protein>
    <submittedName>
        <fullName evidence="3">Transcription factor RfeG, putative</fullName>
    </submittedName>
</protein>
<feature type="region of interest" description="Disordered" evidence="1">
    <location>
        <begin position="415"/>
        <end position="573"/>
    </location>
</feature>
<accession>V5FIV2</accession>
<name>V5FIV2_BYSSN</name>
<dbReference type="OrthoDB" id="4146887at2759"/>
<dbReference type="PANTHER" id="PTHR39609">
    <property type="entry name" value="RFEG-RELATED"/>
    <property type="match status" value="1"/>
</dbReference>
<organism evidence="3 4">
    <name type="scientific">Byssochlamys spectabilis (strain No. 5 / NBRC 109023)</name>
    <name type="common">Paecilomyces variotii</name>
    <dbReference type="NCBI Taxonomy" id="1356009"/>
    <lineage>
        <taxon>Eukaryota</taxon>
        <taxon>Fungi</taxon>
        <taxon>Dikarya</taxon>
        <taxon>Ascomycota</taxon>
        <taxon>Pezizomycotina</taxon>
        <taxon>Eurotiomycetes</taxon>
        <taxon>Eurotiomycetidae</taxon>
        <taxon>Eurotiales</taxon>
        <taxon>Thermoascaceae</taxon>
        <taxon>Paecilomyces</taxon>
    </lineage>
</organism>
<evidence type="ECO:0000256" key="2">
    <source>
        <dbReference type="SAM" id="SignalP"/>
    </source>
</evidence>
<feature type="region of interest" description="Disordered" evidence="1">
    <location>
        <begin position="191"/>
        <end position="226"/>
    </location>
</feature>
<evidence type="ECO:0000313" key="3">
    <source>
        <dbReference type="EMBL" id="GAD91663.1"/>
    </source>
</evidence>
<gene>
    <name evidence="3" type="ORF">PVAR5_0236</name>
</gene>
<evidence type="ECO:0000256" key="1">
    <source>
        <dbReference type="SAM" id="MobiDB-lite"/>
    </source>
</evidence>
<dbReference type="PANTHER" id="PTHR39609:SF1">
    <property type="entry name" value="RFEG"/>
    <property type="match status" value="1"/>
</dbReference>
<proteinExistence type="predicted"/>
<evidence type="ECO:0000313" key="4">
    <source>
        <dbReference type="Proteomes" id="UP000018001"/>
    </source>
</evidence>
<sequence>MVASFVSLLALLGSDGSSQNYQPCRVPSSPPAEPEAVIRRERTLEYYSGVLDNGGDGDGDASTTGSMERHSVSLNPSLESTLLLTLQIRQTPSRVLPDFRDDPRQVPAKTPVSRPVDGNLVLCSDLSSNALVKTTTERFGSVFLNAGGDTKQALARRHLLWSSGIARFVHAGTVIRDRGHLVALSGVVAPDTGSPNPAQPAQEAPTACRSSQHREPQTTHNPLVPSLLITSQSPPDLLGLYLHSGLFCQPEKKDKNQREVVCPRGIQEDIPRLGLRTRIPANFTGYFLPLEPAVLIFDPVFVDKMTGRHGYDGRPERQNEYFIPGDGISREVIQADICRYLGNDALGQKGYLIRAYRNLTSEMIADLKADSARWEADVSRRADLGYPRGSYVQDMNVSPSPNMPPASYAASAIHEMRQQGPSPQSYSAAPPQPPHMDPYMQPAPYGGPPNPAYPTPSSYSQPPYYPPPQNPYSGQSQPPVSTPDMHPSYTYTSTAGYAYEPGRNNAPRYPGPGYENDADYAPVTSGIAYPATTAPDPRIGMDPRYTPESAYSDHRAQSNRPQQARGDRDRPRR</sequence>
<reference evidence="4" key="1">
    <citation type="journal article" date="2014" name="Genome Announc.">
        <title>Draft genome sequence of the formaldehyde-resistant fungus Byssochlamys spectabilis No. 5 (anamorph Paecilomyces variotii No. 5) (NBRC109023).</title>
        <authorList>
            <person name="Oka T."/>
            <person name="Ekino K."/>
            <person name="Fukuda K."/>
            <person name="Nomura Y."/>
        </authorList>
    </citation>
    <scope>NUCLEOTIDE SEQUENCE [LARGE SCALE GENOMIC DNA]</scope>
    <source>
        <strain evidence="4">No. 5 / NBRC 109023</strain>
    </source>
</reference>